<feature type="transmembrane region" description="Helical" evidence="6">
    <location>
        <begin position="44"/>
        <end position="64"/>
    </location>
</feature>
<keyword evidence="4 6" id="KW-1133">Transmembrane helix</keyword>
<evidence type="ECO:0000259" key="8">
    <source>
        <dbReference type="Pfam" id="PF13396"/>
    </source>
</evidence>
<evidence type="ECO:0000256" key="6">
    <source>
        <dbReference type="SAM" id="Phobius"/>
    </source>
</evidence>
<proteinExistence type="predicted"/>
<gene>
    <name evidence="9" type="ORF">C5613_40930</name>
</gene>
<evidence type="ECO:0000256" key="1">
    <source>
        <dbReference type="ARBA" id="ARBA00004651"/>
    </source>
</evidence>
<evidence type="ECO:0000256" key="2">
    <source>
        <dbReference type="ARBA" id="ARBA00022475"/>
    </source>
</evidence>
<protein>
    <submittedName>
        <fullName evidence="9">Uncharacterized protein</fullName>
    </submittedName>
</protein>
<comment type="subcellular location">
    <subcellularLocation>
        <location evidence="1">Cell membrane</location>
        <topology evidence="1">Multi-pass membrane protein</topology>
    </subcellularLocation>
</comment>
<comment type="caution">
    <text evidence="9">The sequence shown here is derived from an EMBL/GenBank/DDBJ whole genome shotgun (WGS) entry which is preliminary data.</text>
</comment>
<dbReference type="InterPro" id="IPR027379">
    <property type="entry name" value="CLS_N"/>
</dbReference>
<reference evidence="10" key="1">
    <citation type="submission" date="2018-02" db="EMBL/GenBank/DDBJ databases">
        <title>Draft genome sequencing of Rhodococcus opacus KU647198.</title>
        <authorList>
            <person name="Zheng B.-X."/>
        </authorList>
    </citation>
    <scope>NUCLEOTIDE SEQUENCE [LARGE SCALE GENOMIC DNA]</scope>
    <source>
        <strain evidence="10">04-OD7</strain>
    </source>
</reference>
<name>A0A2S8IHZ2_RHOOP</name>
<keyword evidence="2" id="KW-1003">Cell membrane</keyword>
<dbReference type="EMBL" id="PUIO01000089">
    <property type="protein sequence ID" value="PQP14390.1"/>
    <property type="molecule type" value="Genomic_DNA"/>
</dbReference>
<organism evidence="9 10">
    <name type="scientific">Rhodococcus opacus</name>
    <name type="common">Nocardia opaca</name>
    <dbReference type="NCBI Taxonomy" id="37919"/>
    <lineage>
        <taxon>Bacteria</taxon>
        <taxon>Bacillati</taxon>
        <taxon>Actinomycetota</taxon>
        <taxon>Actinomycetes</taxon>
        <taxon>Mycobacteriales</taxon>
        <taxon>Nocardiaceae</taxon>
        <taxon>Rhodococcus</taxon>
    </lineage>
</organism>
<dbReference type="GO" id="GO:0005886">
    <property type="term" value="C:plasma membrane"/>
    <property type="evidence" value="ECO:0007669"/>
    <property type="project" value="UniProtKB-SubCell"/>
</dbReference>
<feature type="domain" description="Cardiolipin synthase N-terminal" evidence="8">
    <location>
        <begin position="20"/>
        <end position="65"/>
    </location>
</feature>
<dbReference type="AlphaFoldDB" id="A0A2S8IHZ2"/>
<evidence type="ECO:0000256" key="3">
    <source>
        <dbReference type="ARBA" id="ARBA00022692"/>
    </source>
</evidence>
<evidence type="ECO:0000256" key="5">
    <source>
        <dbReference type="ARBA" id="ARBA00023136"/>
    </source>
</evidence>
<dbReference type="Pfam" id="PF13396">
    <property type="entry name" value="PLDc_N"/>
    <property type="match status" value="1"/>
</dbReference>
<evidence type="ECO:0000259" key="7">
    <source>
        <dbReference type="Pfam" id="PF09851"/>
    </source>
</evidence>
<evidence type="ECO:0000313" key="10">
    <source>
        <dbReference type="Proteomes" id="UP000239290"/>
    </source>
</evidence>
<accession>A0A2S8IHZ2</accession>
<evidence type="ECO:0000256" key="4">
    <source>
        <dbReference type="ARBA" id="ARBA00022989"/>
    </source>
</evidence>
<keyword evidence="3 6" id="KW-0812">Transmembrane</keyword>
<feature type="domain" description="SHOCT" evidence="7">
    <location>
        <begin position="98"/>
        <end position="125"/>
    </location>
</feature>
<dbReference type="RefSeq" id="WP_105423475.1">
    <property type="nucleotide sequence ID" value="NZ_PUIO01000089.1"/>
</dbReference>
<evidence type="ECO:0000313" key="9">
    <source>
        <dbReference type="EMBL" id="PQP14390.1"/>
    </source>
</evidence>
<feature type="transmembrane region" description="Helical" evidence="6">
    <location>
        <begin position="9"/>
        <end position="29"/>
    </location>
</feature>
<dbReference type="Proteomes" id="UP000239290">
    <property type="component" value="Unassembled WGS sequence"/>
</dbReference>
<dbReference type="InterPro" id="IPR018649">
    <property type="entry name" value="SHOCT"/>
</dbReference>
<keyword evidence="5 6" id="KW-0472">Membrane</keyword>
<dbReference type="Pfam" id="PF09851">
    <property type="entry name" value="SHOCT"/>
    <property type="match status" value="1"/>
</dbReference>
<sequence>MLDSFWDLIWYTLVVFAFVAYLMILFQVLGDLFRDRTMPGLTKTLWIIFLIVVPYLAAFVYLIARGPGMAERQLEAQNTAKQATDHYIRQVAGKSAAEQIADAKALLDAGTISQAEFDTLKAKALS</sequence>